<accession>A0A4R9B034</accession>
<keyword evidence="9 16" id="KW-0663">Pyridoxal phosphate</keyword>
<dbReference type="Gene3D" id="3.20.10.10">
    <property type="entry name" value="D-amino Acid Aminotransferase, subunit A, domain 2"/>
    <property type="match status" value="1"/>
</dbReference>
<dbReference type="Proteomes" id="UP000297983">
    <property type="component" value="Unassembled WGS sequence"/>
</dbReference>
<dbReference type="GO" id="GO:0052654">
    <property type="term" value="F:L-leucine-2-oxoglutarate transaminase activity"/>
    <property type="evidence" value="ECO:0007669"/>
    <property type="project" value="RHEA"/>
</dbReference>
<keyword evidence="10 17" id="KW-0100">Branched-chain amino acid biosynthesis</keyword>
<dbReference type="InterPro" id="IPR036038">
    <property type="entry name" value="Aminotransferase-like"/>
</dbReference>
<evidence type="ECO:0000256" key="16">
    <source>
        <dbReference type="RuleBase" id="RU004516"/>
    </source>
</evidence>
<dbReference type="CDD" id="cd01557">
    <property type="entry name" value="BCAT_beta_family"/>
    <property type="match status" value="1"/>
</dbReference>
<dbReference type="InterPro" id="IPR018300">
    <property type="entry name" value="Aminotrans_IV_CS"/>
</dbReference>
<evidence type="ECO:0000256" key="14">
    <source>
        <dbReference type="PIRSR" id="PIRSR006468-1"/>
    </source>
</evidence>
<protein>
    <recommendedName>
        <fullName evidence="17">Branched-chain-amino-acid aminotransferase</fullName>
        <ecNumber evidence="17">2.6.1.42</ecNumber>
    </recommendedName>
</protein>
<proteinExistence type="inferred from homology"/>
<dbReference type="InterPro" id="IPR033939">
    <property type="entry name" value="BCAT_family"/>
</dbReference>
<gene>
    <name evidence="18" type="ORF">E3T50_01520</name>
</gene>
<dbReference type="GO" id="GO:0009099">
    <property type="term" value="P:L-valine biosynthetic process"/>
    <property type="evidence" value="ECO:0007669"/>
    <property type="project" value="UniProtKB-UniPathway"/>
</dbReference>
<dbReference type="GO" id="GO:0052655">
    <property type="term" value="F:L-valine-2-oxoglutarate transaminase activity"/>
    <property type="evidence" value="ECO:0007669"/>
    <property type="project" value="RHEA"/>
</dbReference>
<dbReference type="PANTHER" id="PTHR11825:SF44">
    <property type="entry name" value="BRANCHED-CHAIN-AMINO-ACID AMINOTRANSFERASE"/>
    <property type="match status" value="1"/>
</dbReference>
<evidence type="ECO:0000256" key="12">
    <source>
        <dbReference type="ARBA" id="ARBA00048798"/>
    </source>
</evidence>
<sequence>MSKTDSTVTYPLSFALTPSTDARAEVEREEILADPGFGKHFTDHMVTIDWSIEAGWHDARVTPYGPLLLDPASSVLHYGQEIFEGLKAYRHADNSIWTFRPEKNAERLQRSAQRLALPELSTPDFIESVRQMIAIDGDWVPSAPETSLYLRPFMIANESFLGVRAAHKVSFYVIASPAGAYFSDGVAPVKIWLSTEYSRAGRGGTGAAKCGGNYAASLLPQMQAYENGCAQVLFLDGETGTHVDELGGMNVFFVHGTDTIVTPRLTGSILEGVTRDSIMQLARDRGMTVEEREVTLAEWREGVASGAITEVFACGTAAVVTPIGQLKARDFTVGEPDAPAGAITLSLRQELTDIQYGRLPDRHGWLTRLD</sequence>
<evidence type="ECO:0000256" key="9">
    <source>
        <dbReference type="ARBA" id="ARBA00022898"/>
    </source>
</evidence>
<dbReference type="InterPro" id="IPR005786">
    <property type="entry name" value="B_amino_transII"/>
</dbReference>
<reference evidence="18 19" key="1">
    <citation type="submission" date="2019-03" db="EMBL/GenBank/DDBJ databases">
        <title>Genomics of glacier-inhabiting Cryobacterium strains.</title>
        <authorList>
            <person name="Liu Q."/>
            <person name="Xin Y.-H."/>
        </authorList>
    </citation>
    <scope>NUCLEOTIDE SEQUENCE [LARGE SCALE GENOMIC DNA]</scope>
    <source>
        <strain evidence="18 19">Hz16</strain>
    </source>
</reference>
<evidence type="ECO:0000256" key="13">
    <source>
        <dbReference type="ARBA" id="ARBA00049229"/>
    </source>
</evidence>
<dbReference type="UniPathway" id="UPA00047">
    <property type="reaction ID" value="UER00058"/>
</dbReference>
<evidence type="ECO:0000256" key="17">
    <source>
        <dbReference type="RuleBase" id="RU004517"/>
    </source>
</evidence>
<dbReference type="EC" id="2.6.1.42" evidence="17"/>
<dbReference type="GO" id="GO:0052656">
    <property type="term" value="F:L-isoleucine-2-oxoglutarate transaminase activity"/>
    <property type="evidence" value="ECO:0007669"/>
    <property type="project" value="RHEA"/>
</dbReference>
<dbReference type="PROSITE" id="PS00770">
    <property type="entry name" value="AA_TRANSFER_CLASS_4"/>
    <property type="match status" value="1"/>
</dbReference>
<evidence type="ECO:0000256" key="2">
    <source>
        <dbReference type="ARBA" id="ARBA00004824"/>
    </source>
</evidence>
<evidence type="ECO:0000313" key="19">
    <source>
        <dbReference type="Proteomes" id="UP000297983"/>
    </source>
</evidence>
<dbReference type="AlphaFoldDB" id="A0A4R9B034"/>
<dbReference type="GO" id="GO:0009098">
    <property type="term" value="P:L-leucine biosynthetic process"/>
    <property type="evidence" value="ECO:0007669"/>
    <property type="project" value="UniProtKB-UniPathway"/>
</dbReference>
<evidence type="ECO:0000256" key="15">
    <source>
        <dbReference type="RuleBase" id="RU004106"/>
    </source>
</evidence>
<comment type="catalytic activity">
    <reaction evidence="11 17">
        <text>L-valine + 2-oxoglutarate = 3-methyl-2-oxobutanoate + L-glutamate</text>
        <dbReference type="Rhea" id="RHEA:24813"/>
        <dbReference type="ChEBI" id="CHEBI:11851"/>
        <dbReference type="ChEBI" id="CHEBI:16810"/>
        <dbReference type="ChEBI" id="CHEBI:29985"/>
        <dbReference type="ChEBI" id="CHEBI:57762"/>
        <dbReference type="EC" id="2.6.1.42"/>
    </reaction>
</comment>
<evidence type="ECO:0000256" key="8">
    <source>
        <dbReference type="ARBA" id="ARBA00022679"/>
    </source>
</evidence>
<dbReference type="UniPathway" id="UPA00048">
    <property type="reaction ID" value="UER00073"/>
</dbReference>
<dbReference type="UniPathway" id="UPA00049">
    <property type="reaction ID" value="UER00062"/>
</dbReference>
<feature type="modified residue" description="N6-(pyridoxal phosphate)lysine" evidence="14">
    <location>
        <position position="209"/>
    </location>
</feature>
<dbReference type="NCBIfam" id="NF009897">
    <property type="entry name" value="PRK13357.1"/>
    <property type="match status" value="1"/>
</dbReference>
<comment type="cofactor">
    <cofactor evidence="1 16">
        <name>pyridoxal 5'-phosphate</name>
        <dbReference type="ChEBI" id="CHEBI:597326"/>
    </cofactor>
</comment>
<evidence type="ECO:0000256" key="4">
    <source>
        <dbReference type="ARBA" id="ARBA00005072"/>
    </source>
</evidence>
<evidence type="ECO:0000256" key="7">
    <source>
        <dbReference type="ARBA" id="ARBA00022605"/>
    </source>
</evidence>
<dbReference type="InterPro" id="IPR043132">
    <property type="entry name" value="BCAT-like_C"/>
</dbReference>
<keyword evidence="6 17" id="KW-0032">Aminotransferase</keyword>
<keyword evidence="19" id="KW-1185">Reference proteome</keyword>
<evidence type="ECO:0000256" key="6">
    <source>
        <dbReference type="ARBA" id="ARBA00022576"/>
    </source>
</evidence>
<dbReference type="InterPro" id="IPR001544">
    <property type="entry name" value="Aminotrans_IV"/>
</dbReference>
<comment type="pathway">
    <text evidence="4">Amino-acid biosynthesis; L-leucine biosynthesis; L-leucine from 3-methyl-2-oxobutanoate: step 4/4.</text>
</comment>
<evidence type="ECO:0000256" key="10">
    <source>
        <dbReference type="ARBA" id="ARBA00023304"/>
    </source>
</evidence>
<evidence type="ECO:0000256" key="5">
    <source>
        <dbReference type="ARBA" id="ARBA00009320"/>
    </source>
</evidence>
<dbReference type="EMBL" id="SOHL01000003">
    <property type="protein sequence ID" value="TFD73635.1"/>
    <property type="molecule type" value="Genomic_DNA"/>
</dbReference>
<comment type="catalytic activity">
    <reaction evidence="13 17">
        <text>L-leucine + 2-oxoglutarate = 4-methyl-2-oxopentanoate + L-glutamate</text>
        <dbReference type="Rhea" id="RHEA:18321"/>
        <dbReference type="ChEBI" id="CHEBI:16810"/>
        <dbReference type="ChEBI" id="CHEBI:17865"/>
        <dbReference type="ChEBI" id="CHEBI:29985"/>
        <dbReference type="ChEBI" id="CHEBI:57427"/>
        <dbReference type="EC" id="2.6.1.42"/>
    </reaction>
</comment>
<dbReference type="Pfam" id="PF01063">
    <property type="entry name" value="Aminotran_4"/>
    <property type="match status" value="1"/>
</dbReference>
<dbReference type="PANTHER" id="PTHR11825">
    <property type="entry name" value="SUBGROUP IIII AMINOTRANSFERASE"/>
    <property type="match status" value="1"/>
</dbReference>
<dbReference type="NCBIfam" id="TIGR01123">
    <property type="entry name" value="ilvE_II"/>
    <property type="match status" value="1"/>
</dbReference>
<dbReference type="SUPFAM" id="SSF56752">
    <property type="entry name" value="D-aminoacid aminotransferase-like PLP-dependent enzymes"/>
    <property type="match status" value="1"/>
</dbReference>
<name>A0A4R9B034_9MICO</name>
<dbReference type="GO" id="GO:0009097">
    <property type="term" value="P:isoleucine biosynthetic process"/>
    <property type="evidence" value="ECO:0007669"/>
    <property type="project" value="UniProtKB-UniPathway"/>
</dbReference>
<keyword evidence="8 17" id="KW-0808">Transferase</keyword>
<dbReference type="RefSeq" id="WP_134550243.1">
    <property type="nucleotide sequence ID" value="NZ_SOHL01000003.1"/>
</dbReference>
<comment type="caution">
    <text evidence="18">The sequence shown here is derived from an EMBL/GenBank/DDBJ whole genome shotgun (WGS) entry which is preliminary data.</text>
</comment>
<keyword evidence="7 17" id="KW-0028">Amino-acid biosynthesis</keyword>
<organism evidence="18 19">
    <name type="scientific">Cryobacterium gelidum</name>
    <dbReference type="NCBI Taxonomy" id="1259164"/>
    <lineage>
        <taxon>Bacteria</taxon>
        <taxon>Bacillati</taxon>
        <taxon>Actinomycetota</taxon>
        <taxon>Actinomycetes</taxon>
        <taxon>Micrococcales</taxon>
        <taxon>Microbacteriaceae</taxon>
        <taxon>Cryobacterium</taxon>
    </lineage>
</organism>
<comment type="similarity">
    <text evidence="5 15">Belongs to the class-IV pyridoxal-phosphate-dependent aminotransferase family.</text>
</comment>
<dbReference type="Gene3D" id="3.30.470.10">
    <property type="match status" value="1"/>
</dbReference>
<comment type="pathway">
    <text evidence="2">Amino-acid biosynthesis; L-isoleucine biosynthesis; L-isoleucine from 2-oxobutanoate: step 4/4.</text>
</comment>
<dbReference type="PIRSF" id="PIRSF006468">
    <property type="entry name" value="BCAT1"/>
    <property type="match status" value="1"/>
</dbReference>
<evidence type="ECO:0000256" key="11">
    <source>
        <dbReference type="ARBA" id="ARBA00048212"/>
    </source>
</evidence>
<comment type="pathway">
    <text evidence="3">Amino-acid biosynthesis; L-valine biosynthesis; L-valine from pyruvate: step 4/4.</text>
</comment>
<evidence type="ECO:0000313" key="18">
    <source>
        <dbReference type="EMBL" id="TFD73635.1"/>
    </source>
</evidence>
<comment type="catalytic activity">
    <reaction evidence="12 17">
        <text>L-isoleucine + 2-oxoglutarate = (S)-3-methyl-2-oxopentanoate + L-glutamate</text>
        <dbReference type="Rhea" id="RHEA:24801"/>
        <dbReference type="ChEBI" id="CHEBI:16810"/>
        <dbReference type="ChEBI" id="CHEBI:29985"/>
        <dbReference type="ChEBI" id="CHEBI:35146"/>
        <dbReference type="ChEBI" id="CHEBI:58045"/>
        <dbReference type="EC" id="2.6.1.42"/>
    </reaction>
</comment>
<evidence type="ECO:0000256" key="3">
    <source>
        <dbReference type="ARBA" id="ARBA00004931"/>
    </source>
</evidence>
<dbReference type="InterPro" id="IPR043131">
    <property type="entry name" value="BCAT-like_N"/>
</dbReference>
<evidence type="ECO:0000256" key="1">
    <source>
        <dbReference type="ARBA" id="ARBA00001933"/>
    </source>
</evidence>